<feature type="compositionally biased region" description="Low complexity" evidence="1">
    <location>
        <begin position="117"/>
        <end position="134"/>
    </location>
</feature>
<evidence type="ECO:0000313" key="2">
    <source>
        <dbReference type="EMBL" id="CDR99951.1"/>
    </source>
</evidence>
<proteinExistence type="predicted"/>
<sequence>MLPGLPPPTRAAGNSPTSVARPAGGMQSTSQDTPAQARLAAVSSGTRCGGGTPGNPVVAEAEQPSKKRARFDEESTRMHENGARKEQAALSYPSTCVSGVASSSSADQTQPPPAAPSDPATATATATASQSKQTARPHVASPRSTAQIWTSFWRNDLHTLSRGFQQLVTLRAQDQELEMDARHVVNWIESRLKRWDRKLEQVLMSQSRN</sequence>
<feature type="region of interest" description="Disordered" evidence="1">
    <location>
        <begin position="1"/>
        <end position="144"/>
    </location>
</feature>
<feature type="compositionally biased region" description="Basic and acidic residues" evidence="1">
    <location>
        <begin position="70"/>
        <end position="87"/>
    </location>
</feature>
<gene>
    <name evidence="2" type="primary">SSCI32100.1</name>
</gene>
<name>A0A0F7RT88_9BASI</name>
<dbReference type="EMBL" id="CCFA01001775">
    <property type="protein sequence ID" value="CDR99951.1"/>
    <property type="molecule type" value="Genomic_DNA"/>
</dbReference>
<organism evidence="2 3">
    <name type="scientific">Sporisorium scitamineum</name>
    <dbReference type="NCBI Taxonomy" id="49012"/>
    <lineage>
        <taxon>Eukaryota</taxon>
        <taxon>Fungi</taxon>
        <taxon>Dikarya</taxon>
        <taxon>Basidiomycota</taxon>
        <taxon>Ustilaginomycotina</taxon>
        <taxon>Ustilaginomycetes</taxon>
        <taxon>Ustilaginales</taxon>
        <taxon>Ustilaginaceae</taxon>
        <taxon>Sporisorium</taxon>
    </lineage>
</organism>
<reference evidence="3" key="1">
    <citation type="submission" date="2014-06" db="EMBL/GenBank/DDBJ databases">
        <authorList>
            <person name="Berkman P.J."/>
        </authorList>
    </citation>
    <scope>NUCLEOTIDE SEQUENCE [LARGE SCALE GENOMIC DNA]</scope>
</reference>
<evidence type="ECO:0000313" key="3">
    <source>
        <dbReference type="Proteomes" id="UP000242770"/>
    </source>
</evidence>
<keyword evidence="3" id="KW-1185">Reference proteome</keyword>
<feature type="compositionally biased region" description="Low complexity" evidence="1">
    <location>
        <begin position="97"/>
        <end position="109"/>
    </location>
</feature>
<evidence type="ECO:0000256" key="1">
    <source>
        <dbReference type="SAM" id="MobiDB-lite"/>
    </source>
</evidence>
<dbReference type="Proteomes" id="UP000242770">
    <property type="component" value="Unassembled WGS sequence"/>
</dbReference>
<dbReference type="AlphaFoldDB" id="A0A0F7RT88"/>
<protein>
    <submittedName>
        <fullName evidence="2">Uncharacterized protein</fullName>
    </submittedName>
</protein>
<accession>A0A0F7RT88</accession>